<evidence type="ECO:0000256" key="2">
    <source>
        <dbReference type="SAM" id="Phobius"/>
    </source>
</evidence>
<keyword evidence="2" id="KW-0472">Membrane</keyword>
<feature type="transmembrane region" description="Helical" evidence="2">
    <location>
        <begin position="171"/>
        <end position="192"/>
    </location>
</feature>
<accession>A0A210PZU6</accession>
<protein>
    <submittedName>
        <fullName evidence="3">Uncharacterized protein</fullName>
    </submittedName>
</protein>
<evidence type="ECO:0000313" key="3">
    <source>
        <dbReference type="EMBL" id="OWF42007.1"/>
    </source>
</evidence>
<comment type="caution">
    <text evidence="3">The sequence shown here is derived from an EMBL/GenBank/DDBJ whole genome shotgun (WGS) entry which is preliminary data.</text>
</comment>
<feature type="compositionally biased region" description="Polar residues" evidence="1">
    <location>
        <begin position="279"/>
        <end position="289"/>
    </location>
</feature>
<reference evidence="3 4" key="1">
    <citation type="journal article" date="2017" name="Nat. Ecol. Evol.">
        <title>Scallop genome provides insights into evolution of bilaterian karyotype and development.</title>
        <authorList>
            <person name="Wang S."/>
            <person name="Zhang J."/>
            <person name="Jiao W."/>
            <person name="Li J."/>
            <person name="Xun X."/>
            <person name="Sun Y."/>
            <person name="Guo X."/>
            <person name="Huan P."/>
            <person name="Dong B."/>
            <person name="Zhang L."/>
            <person name="Hu X."/>
            <person name="Sun X."/>
            <person name="Wang J."/>
            <person name="Zhao C."/>
            <person name="Wang Y."/>
            <person name="Wang D."/>
            <person name="Huang X."/>
            <person name="Wang R."/>
            <person name="Lv J."/>
            <person name="Li Y."/>
            <person name="Zhang Z."/>
            <person name="Liu B."/>
            <person name="Lu W."/>
            <person name="Hui Y."/>
            <person name="Liang J."/>
            <person name="Zhou Z."/>
            <person name="Hou R."/>
            <person name="Li X."/>
            <person name="Liu Y."/>
            <person name="Li H."/>
            <person name="Ning X."/>
            <person name="Lin Y."/>
            <person name="Zhao L."/>
            <person name="Xing Q."/>
            <person name="Dou J."/>
            <person name="Li Y."/>
            <person name="Mao J."/>
            <person name="Guo H."/>
            <person name="Dou H."/>
            <person name="Li T."/>
            <person name="Mu C."/>
            <person name="Jiang W."/>
            <person name="Fu Q."/>
            <person name="Fu X."/>
            <person name="Miao Y."/>
            <person name="Liu J."/>
            <person name="Yu Q."/>
            <person name="Li R."/>
            <person name="Liao H."/>
            <person name="Li X."/>
            <person name="Kong Y."/>
            <person name="Jiang Z."/>
            <person name="Chourrout D."/>
            <person name="Li R."/>
            <person name="Bao Z."/>
        </authorList>
    </citation>
    <scope>NUCLEOTIDE SEQUENCE [LARGE SCALE GENOMIC DNA]</scope>
    <source>
        <strain evidence="3 4">PY_sf001</strain>
    </source>
</reference>
<keyword evidence="4" id="KW-1185">Reference proteome</keyword>
<keyword evidence="2" id="KW-0812">Transmembrane</keyword>
<dbReference type="Proteomes" id="UP000242188">
    <property type="component" value="Unassembled WGS sequence"/>
</dbReference>
<proteinExistence type="predicted"/>
<name>A0A210PZU6_MIZYE</name>
<dbReference type="OrthoDB" id="6109077at2759"/>
<sequence>MTNNVNTAVLNLDAVATPGAHDVCNEIIYLSKDNSSQVEATERVSHGYCDVTFRTLSDAKNHCNRLCFIPKSDACEKHIDLSIVVFSLENKNNVKIYGCQDFPGKKWCVSSTSMKVAVLEHMRGVASKPADQIYKFTADVKAECTKIKDVFSKDWVTTNETKRYRAKVEGIVVGCCLALIFLVVLVVMVFYYKSKPNQNPLDDNTVKVKVSAFTGIRETLKVGKRKRKPSKRHSRPPSRQPSVMSHRSGISASYEAARRMSEPRTELTPPELMLIPNGSEVTGSTSTLPVESETRPLCADIP</sequence>
<dbReference type="EMBL" id="NEDP02005326">
    <property type="protein sequence ID" value="OWF42007.1"/>
    <property type="molecule type" value="Genomic_DNA"/>
</dbReference>
<dbReference type="AlphaFoldDB" id="A0A210PZU6"/>
<feature type="region of interest" description="Disordered" evidence="1">
    <location>
        <begin position="222"/>
        <end position="302"/>
    </location>
</feature>
<evidence type="ECO:0000256" key="1">
    <source>
        <dbReference type="SAM" id="MobiDB-lite"/>
    </source>
</evidence>
<organism evidence="3 4">
    <name type="scientific">Mizuhopecten yessoensis</name>
    <name type="common">Japanese scallop</name>
    <name type="synonym">Patinopecten yessoensis</name>
    <dbReference type="NCBI Taxonomy" id="6573"/>
    <lineage>
        <taxon>Eukaryota</taxon>
        <taxon>Metazoa</taxon>
        <taxon>Spiralia</taxon>
        <taxon>Lophotrochozoa</taxon>
        <taxon>Mollusca</taxon>
        <taxon>Bivalvia</taxon>
        <taxon>Autobranchia</taxon>
        <taxon>Pteriomorphia</taxon>
        <taxon>Pectinida</taxon>
        <taxon>Pectinoidea</taxon>
        <taxon>Pectinidae</taxon>
        <taxon>Mizuhopecten</taxon>
    </lineage>
</organism>
<gene>
    <name evidence="3" type="ORF">KP79_PYT11042</name>
</gene>
<evidence type="ECO:0000313" key="4">
    <source>
        <dbReference type="Proteomes" id="UP000242188"/>
    </source>
</evidence>
<feature type="compositionally biased region" description="Basic residues" evidence="1">
    <location>
        <begin position="222"/>
        <end position="236"/>
    </location>
</feature>
<feature type="compositionally biased region" description="Basic and acidic residues" evidence="1">
    <location>
        <begin position="256"/>
        <end position="265"/>
    </location>
</feature>
<keyword evidence="2" id="KW-1133">Transmembrane helix</keyword>